<protein>
    <submittedName>
        <fullName evidence="1">Uncharacterized protein</fullName>
    </submittedName>
</protein>
<dbReference type="Proteomes" id="UP001162501">
    <property type="component" value="Chromosome 19"/>
</dbReference>
<evidence type="ECO:0000313" key="2">
    <source>
        <dbReference type="Proteomes" id="UP001162501"/>
    </source>
</evidence>
<organism evidence="1 2">
    <name type="scientific">Rangifer tarandus platyrhynchus</name>
    <name type="common">Svalbard reindeer</name>
    <dbReference type="NCBI Taxonomy" id="3082113"/>
    <lineage>
        <taxon>Eukaryota</taxon>
        <taxon>Metazoa</taxon>
        <taxon>Chordata</taxon>
        <taxon>Craniata</taxon>
        <taxon>Vertebrata</taxon>
        <taxon>Euteleostomi</taxon>
        <taxon>Mammalia</taxon>
        <taxon>Eutheria</taxon>
        <taxon>Laurasiatheria</taxon>
        <taxon>Artiodactyla</taxon>
        <taxon>Ruminantia</taxon>
        <taxon>Pecora</taxon>
        <taxon>Cervidae</taxon>
        <taxon>Odocoileinae</taxon>
        <taxon>Rangifer</taxon>
    </lineage>
</organism>
<evidence type="ECO:0000313" key="1">
    <source>
        <dbReference type="EMBL" id="CAM9835900.1"/>
    </source>
</evidence>
<proteinExistence type="predicted"/>
<sequence length="196" mass="20831">MSKLEEVILYDFQVYWFQLAFLYYGRSKASLSLEHLLGSEDPAGDKRGTQRSQAAPPTTPTAPLTPLAPLFSALSFLPHNIQIPGTRLGDLTPVTSHPGPSGNSQQHFFVRKLTGEEEGGASGEGRRSSRGSREGAAQRPLPPSGRGWVGLAAELPPARPEAPPPTSLPPHACPRASHGMWIPAPVTTSLGRGAPS</sequence>
<reference evidence="1" key="1">
    <citation type="submission" date="2023-05" db="EMBL/GenBank/DDBJ databases">
        <authorList>
            <consortium name="ELIXIR-Norway"/>
        </authorList>
    </citation>
    <scope>NUCLEOTIDE SEQUENCE</scope>
</reference>
<dbReference type="EMBL" id="OX596103">
    <property type="protein sequence ID" value="CAM9835900.1"/>
    <property type="molecule type" value="Genomic_DNA"/>
</dbReference>
<gene>
    <name evidence="1" type="ORF">MRATA1EN22A_LOCUS8129</name>
</gene>
<reference evidence="1" key="2">
    <citation type="submission" date="2025-03" db="EMBL/GenBank/DDBJ databases">
        <authorList>
            <consortium name="ELIXIR-Norway"/>
            <consortium name="Elixir Norway"/>
        </authorList>
    </citation>
    <scope>NUCLEOTIDE SEQUENCE</scope>
</reference>
<accession>A0AC59YP12</accession>
<name>A0AC59YP12_RANTA</name>